<sequence length="137" mass="15456">MAKNRFTNIPDTRLTAIVIIVFLLASNAETEVRNPSHAVWKSTGRSNLVEEDECCAASYFQIPNSQVRPERMAFLLGAQKSGTTFLFDELTSRHPFIVSKAATAKTPQMLETKESRYFHRLPIEDLKTFLDPFAMSG</sequence>
<evidence type="ECO:0008006" key="4">
    <source>
        <dbReference type="Google" id="ProtNLM"/>
    </source>
</evidence>
<reference evidence="2 3" key="1">
    <citation type="submission" date="2017-08" db="EMBL/GenBank/DDBJ databases">
        <title>Acidophilic green algal genome provides insights into adaptation to an acidic environment.</title>
        <authorList>
            <person name="Hirooka S."/>
            <person name="Hirose Y."/>
            <person name="Kanesaki Y."/>
            <person name="Higuchi S."/>
            <person name="Fujiwara T."/>
            <person name="Onuma R."/>
            <person name="Era A."/>
            <person name="Ohbayashi R."/>
            <person name="Uzuka A."/>
            <person name="Nozaki H."/>
            <person name="Yoshikawa H."/>
            <person name="Miyagishima S.Y."/>
        </authorList>
    </citation>
    <scope>NUCLEOTIDE SEQUENCE [LARGE SCALE GENOMIC DNA]</scope>
    <source>
        <strain evidence="2 3">NIES-2499</strain>
    </source>
</reference>
<dbReference type="Proteomes" id="UP000232323">
    <property type="component" value="Unassembled WGS sequence"/>
</dbReference>
<gene>
    <name evidence="2" type="ORF">CEUSTIGMA_g4479.t1</name>
</gene>
<dbReference type="EMBL" id="BEGY01000021">
    <property type="protein sequence ID" value="GAX77032.1"/>
    <property type="molecule type" value="Genomic_DNA"/>
</dbReference>
<evidence type="ECO:0000313" key="2">
    <source>
        <dbReference type="EMBL" id="GAX77032.1"/>
    </source>
</evidence>
<feature type="chain" id="PRO_5012468065" description="Sulfotransferase" evidence="1">
    <location>
        <begin position="31"/>
        <end position="137"/>
    </location>
</feature>
<protein>
    <recommendedName>
        <fullName evidence="4">Sulfotransferase</fullName>
    </recommendedName>
</protein>
<keyword evidence="3" id="KW-1185">Reference proteome</keyword>
<dbReference type="AlphaFoldDB" id="A0A250X2B0"/>
<proteinExistence type="predicted"/>
<evidence type="ECO:0000313" key="3">
    <source>
        <dbReference type="Proteomes" id="UP000232323"/>
    </source>
</evidence>
<name>A0A250X2B0_9CHLO</name>
<dbReference type="OrthoDB" id="524083at2759"/>
<organism evidence="2 3">
    <name type="scientific">Chlamydomonas eustigma</name>
    <dbReference type="NCBI Taxonomy" id="1157962"/>
    <lineage>
        <taxon>Eukaryota</taxon>
        <taxon>Viridiplantae</taxon>
        <taxon>Chlorophyta</taxon>
        <taxon>core chlorophytes</taxon>
        <taxon>Chlorophyceae</taxon>
        <taxon>CS clade</taxon>
        <taxon>Chlamydomonadales</taxon>
        <taxon>Chlamydomonadaceae</taxon>
        <taxon>Chlamydomonas</taxon>
    </lineage>
</organism>
<evidence type="ECO:0000256" key="1">
    <source>
        <dbReference type="SAM" id="SignalP"/>
    </source>
</evidence>
<keyword evidence="1" id="KW-0732">Signal</keyword>
<comment type="caution">
    <text evidence="2">The sequence shown here is derived from an EMBL/GenBank/DDBJ whole genome shotgun (WGS) entry which is preliminary data.</text>
</comment>
<accession>A0A250X2B0</accession>
<feature type="signal peptide" evidence="1">
    <location>
        <begin position="1"/>
        <end position="30"/>
    </location>
</feature>